<dbReference type="PANTHER" id="PTHR46211">
    <property type="entry name" value="GLYCEROPHOSPHORYL DIESTER PHOSPHODIESTERASE"/>
    <property type="match status" value="1"/>
</dbReference>
<evidence type="ECO:0000313" key="3">
    <source>
        <dbReference type="Proteomes" id="UP001596310"/>
    </source>
</evidence>
<evidence type="ECO:0000259" key="1">
    <source>
        <dbReference type="PROSITE" id="PS51704"/>
    </source>
</evidence>
<dbReference type="Proteomes" id="UP001596310">
    <property type="component" value="Unassembled WGS sequence"/>
</dbReference>
<dbReference type="Gene3D" id="3.20.20.190">
    <property type="entry name" value="Phosphatidylinositol (PI) phosphodiesterase"/>
    <property type="match status" value="1"/>
</dbReference>
<dbReference type="PROSITE" id="PS51704">
    <property type="entry name" value="GP_PDE"/>
    <property type="match status" value="1"/>
</dbReference>
<accession>A0ABW1UK35</accession>
<dbReference type="CDD" id="cd08556">
    <property type="entry name" value="GDPD"/>
    <property type="match status" value="1"/>
</dbReference>
<dbReference type="InterPro" id="IPR030395">
    <property type="entry name" value="GP_PDE_dom"/>
</dbReference>
<dbReference type="InterPro" id="IPR017946">
    <property type="entry name" value="PLC-like_Pdiesterase_TIM-brl"/>
</dbReference>
<evidence type="ECO:0000313" key="2">
    <source>
        <dbReference type="EMBL" id="MFC6314013.1"/>
    </source>
</evidence>
<proteinExistence type="predicted"/>
<organism evidence="2 3">
    <name type="scientific">Lapidilactobacillus achengensis</name>
    <dbReference type="NCBI Taxonomy" id="2486000"/>
    <lineage>
        <taxon>Bacteria</taxon>
        <taxon>Bacillati</taxon>
        <taxon>Bacillota</taxon>
        <taxon>Bacilli</taxon>
        <taxon>Lactobacillales</taxon>
        <taxon>Lactobacillaceae</taxon>
        <taxon>Lapidilactobacillus</taxon>
    </lineage>
</organism>
<sequence>MIFLLTLWVVLSAFVVVGHRGDPLNAPEETLASFDSAFKNGADYVELDLHVSQDNVLVVSHDRNLARITGHDAIVSQTPWAQIKTFKQANSEPMHSLDEIFAYYQKRPETKFLIETKKTKKGNPKNMEDLLVASIQRYGMGNRVMFHSFSLISLQNLKKSLPQVPRIFIAGTLKKINFEVLQTSTGINISSELVDAKLIRQLHGLGQKVYVWAQMTEHSSQWNWLVNLPIDGVVTNYPRTGNLYRNQKLDAKIKKADFTGALVTAKPRTSYENPYNLNLIKANATPLTSYHAQNYVISQGIPYYQIGSNRFIEAAGFNSATALPLTQLYLQQSFYLPATSHQRQLADNPFAPRPTGRYLQVDQRYQITAVQLNNTTLWFQVAGGWIRAQLGLTLFTPGSQAAALYQRLPAKDKLAIPYWPARFSWQAQPTPPGRGLQLTRNRLRLLLAQIK</sequence>
<protein>
    <submittedName>
        <fullName evidence="2">Glycerophosphodiester phosphodiesterase</fullName>
    </submittedName>
</protein>
<comment type="caution">
    <text evidence="2">The sequence shown here is derived from an EMBL/GenBank/DDBJ whole genome shotgun (WGS) entry which is preliminary data.</text>
</comment>
<keyword evidence="3" id="KW-1185">Reference proteome</keyword>
<gene>
    <name evidence="2" type="ORF">ACFQHW_00315</name>
</gene>
<dbReference type="EMBL" id="JBHSSM010000004">
    <property type="protein sequence ID" value="MFC6314013.1"/>
    <property type="molecule type" value="Genomic_DNA"/>
</dbReference>
<dbReference type="PANTHER" id="PTHR46211:SF14">
    <property type="entry name" value="GLYCEROPHOSPHODIESTER PHOSPHODIESTERASE"/>
    <property type="match status" value="1"/>
</dbReference>
<dbReference type="SUPFAM" id="SSF51695">
    <property type="entry name" value="PLC-like phosphodiesterases"/>
    <property type="match status" value="1"/>
</dbReference>
<feature type="domain" description="GP-PDE" evidence="1">
    <location>
        <begin position="14"/>
        <end position="245"/>
    </location>
</feature>
<reference evidence="3" key="1">
    <citation type="journal article" date="2019" name="Int. J. Syst. Evol. Microbiol.">
        <title>The Global Catalogue of Microorganisms (GCM) 10K type strain sequencing project: providing services to taxonomists for standard genome sequencing and annotation.</title>
        <authorList>
            <consortium name="The Broad Institute Genomics Platform"/>
            <consortium name="The Broad Institute Genome Sequencing Center for Infectious Disease"/>
            <person name="Wu L."/>
            <person name="Ma J."/>
        </authorList>
    </citation>
    <scope>NUCLEOTIDE SEQUENCE [LARGE SCALE GENOMIC DNA]</scope>
    <source>
        <strain evidence="3">CCM 8897</strain>
    </source>
</reference>
<name>A0ABW1UK35_9LACO</name>
<dbReference type="Pfam" id="PF03009">
    <property type="entry name" value="GDPD"/>
    <property type="match status" value="1"/>
</dbReference>